<evidence type="ECO:0000313" key="3">
    <source>
        <dbReference type="Proteomes" id="UP000321721"/>
    </source>
</evidence>
<feature type="transmembrane region" description="Helical" evidence="1">
    <location>
        <begin position="42"/>
        <end position="62"/>
    </location>
</feature>
<keyword evidence="1" id="KW-0472">Membrane</keyword>
<proteinExistence type="predicted"/>
<comment type="caution">
    <text evidence="2">The sequence shown here is derived from an EMBL/GenBank/DDBJ whole genome shotgun (WGS) entry which is preliminary data.</text>
</comment>
<organism evidence="2 3">
    <name type="scientific">Vicingus serpentipes</name>
    <dbReference type="NCBI Taxonomy" id="1926625"/>
    <lineage>
        <taxon>Bacteria</taxon>
        <taxon>Pseudomonadati</taxon>
        <taxon>Bacteroidota</taxon>
        <taxon>Flavobacteriia</taxon>
        <taxon>Flavobacteriales</taxon>
        <taxon>Vicingaceae</taxon>
        <taxon>Vicingus</taxon>
    </lineage>
</organism>
<keyword evidence="1" id="KW-1133">Transmembrane helix</keyword>
<sequence length="118" mass="13568">MESINLIMLLAYFVVGLLKLIYPKHKLEIFFGLWVSNIKSNFTELIGVIEIISSVFAVLPLYLDTYPYISIICLFFLLIQTVGIIGITLYRSEYNLGLVFYIILLSILLLIISSWIIK</sequence>
<feature type="transmembrane region" description="Helical" evidence="1">
    <location>
        <begin position="68"/>
        <end position="89"/>
    </location>
</feature>
<keyword evidence="1" id="KW-0812">Transmembrane</keyword>
<reference evidence="2 3" key="1">
    <citation type="submission" date="2019-08" db="EMBL/GenBank/DDBJ databases">
        <title>Genome of Vicingus serpentipes NCIMB 15042.</title>
        <authorList>
            <person name="Bowman J.P."/>
        </authorList>
    </citation>
    <scope>NUCLEOTIDE SEQUENCE [LARGE SCALE GENOMIC DNA]</scope>
    <source>
        <strain evidence="2 3">NCIMB 15042</strain>
    </source>
</reference>
<evidence type="ECO:0000313" key="2">
    <source>
        <dbReference type="EMBL" id="TXB64548.1"/>
    </source>
</evidence>
<dbReference type="Proteomes" id="UP000321721">
    <property type="component" value="Unassembled WGS sequence"/>
</dbReference>
<keyword evidence="3" id="KW-1185">Reference proteome</keyword>
<accession>A0A5C6RQF1</accession>
<name>A0A5C6RQF1_9FLAO</name>
<evidence type="ECO:0000256" key="1">
    <source>
        <dbReference type="SAM" id="Phobius"/>
    </source>
</evidence>
<evidence type="ECO:0008006" key="4">
    <source>
        <dbReference type="Google" id="ProtNLM"/>
    </source>
</evidence>
<feature type="transmembrane region" description="Helical" evidence="1">
    <location>
        <begin position="6"/>
        <end position="22"/>
    </location>
</feature>
<gene>
    <name evidence="2" type="ORF">FRY74_08835</name>
</gene>
<protein>
    <recommendedName>
        <fullName evidence="4">DoxX family protein</fullName>
    </recommendedName>
</protein>
<feature type="transmembrane region" description="Helical" evidence="1">
    <location>
        <begin position="96"/>
        <end position="117"/>
    </location>
</feature>
<dbReference type="EMBL" id="VOOS01000004">
    <property type="protein sequence ID" value="TXB64548.1"/>
    <property type="molecule type" value="Genomic_DNA"/>
</dbReference>
<dbReference type="AlphaFoldDB" id="A0A5C6RQF1"/>